<proteinExistence type="predicted"/>
<feature type="region of interest" description="Disordered" evidence="1">
    <location>
        <begin position="18"/>
        <end position="62"/>
    </location>
</feature>
<feature type="compositionally biased region" description="Low complexity" evidence="1">
    <location>
        <begin position="20"/>
        <end position="34"/>
    </location>
</feature>
<dbReference type="OrthoDB" id="10369088at2759"/>
<sequence>MAAKPSAETLREMRLKRFGASSSSSSAAAASLSSNIVGSSSRSASSDPLNPKEYIPSSEQERELKRFREQWTVEVRKKNTAQQKAMEAQSVEAQEKRAMREAWRLELEELDRRPTMQELDEIALREKEEKDILRLRIKKMDDDKREYYRTTWLPELDQQIAKWMSGSLSSKPDRVRACRDMTHAATSTNSTGSYVAAHKVFGITELHQQILPYISPVDILAAMRVNRYWRSVASHLQAEKNSIQSWIDQMEPVDLYGVDDRVLSPCCTYWSGPCKTCERDPDNVGRHLIRISQLKANPFLQKQILGNGGLIVRAPDTTEFEVKLARDLKPRYIYPLEERFANPDASWRNMYLTKPPCRKVALYHAYASVRETRTQFDIIYDPQGIRCGHFLDTLEDHAATIAQLWMNSKLEERAREETFIDKGEFQNLKECKQFLQQEPRIIGTLIS</sequence>
<name>A0A6A6RAR7_9PEZI</name>
<dbReference type="CDD" id="cd09917">
    <property type="entry name" value="F-box_SF"/>
    <property type="match status" value="1"/>
</dbReference>
<evidence type="ECO:0000313" key="3">
    <source>
        <dbReference type="Proteomes" id="UP000799750"/>
    </source>
</evidence>
<evidence type="ECO:0000313" key="2">
    <source>
        <dbReference type="EMBL" id="KAF2500810.1"/>
    </source>
</evidence>
<feature type="compositionally biased region" description="Polar residues" evidence="1">
    <location>
        <begin position="35"/>
        <end position="48"/>
    </location>
</feature>
<evidence type="ECO:0000256" key="1">
    <source>
        <dbReference type="SAM" id="MobiDB-lite"/>
    </source>
</evidence>
<gene>
    <name evidence="2" type="ORF">BU16DRAFT_523564</name>
</gene>
<dbReference type="Proteomes" id="UP000799750">
    <property type="component" value="Unassembled WGS sequence"/>
</dbReference>
<organism evidence="2 3">
    <name type="scientific">Lophium mytilinum</name>
    <dbReference type="NCBI Taxonomy" id="390894"/>
    <lineage>
        <taxon>Eukaryota</taxon>
        <taxon>Fungi</taxon>
        <taxon>Dikarya</taxon>
        <taxon>Ascomycota</taxon>
        <taxon>Pezizomycotina</taxon>
        <taxon>Dothideomycetes</taxon>
        <taxon>Pleosporomycetidae</taxon>
        <taxon>Mytilinidiales</taxon>
        <taxon>Mytilinidiaceae</taxon>
        <taxon>Lophium</taxon>
    </lineage>
</organism>
<dbReference type="SUPFAM" id="SSF81383">
    <property type="entry name" value="F-box domain"/>
    <property type="match status" value="1"/>
</dbReference>
<keyword evidence="3" id="KW-1185">Reference proteome</keyword>
<reference evidence="2" key="1">
    <citation type="journal article" date="2020" name="Stud. Mycol.">
        <title>101 Dothideomycetes genomes: a test case for predicting lifestyles and emergence of pathogens.</title>
        <authorList>
            <person name="Haridas S."/>
            <person name="Albert R."/>
            <person name="Binder M."/>
            <person name="Bloem J."/>
            <person name="Labutti K."/>
            <person name="Salamov A."/>
            <person name="Andreopoulos B."/>
            <person name="Baker S."/>
            <person name="Barry K."/>
            <person name="Bills G."/>
            <person name="Bluhm B."/>
            <person name="Cannon C."/>
            <person name="Castanera R."/>
            <person name="Culley D."/>
            <person name="Daum C."/>
            <person name="Ezra D."/>
            <person name="Gonzalez J."/>
            <person name="Henrissat B."/>
            <person name="Kuo A."/>
            <person name="Liang C."/>
            <person name="Lipzen A."/>
            <person name="Lutzoni F."/>
            <person name="Magnuson J."/>
            <person name="Mondo S."/>
            <person name="Nolan M."/>
            <person name="Ohm R."/>
            <person name="Pangilinan J."/>
            <person name="Park H.-J."/>
            <person name="Ramirez L."/>
            <person name="Alfaro M."/>
            <person name="Sun H."/>
            <person name="Tritt A."/>
            <person name="Yoshinaga Y."/>
            <person name="Zwiers L.-H."/>
            <person name="Turgeon B."/>
            <person name="Goodwin S."/>
            <person name="Spatafora J."/>
            <person name="Crous P."/>
            <person name="Grigoriev I."/>
        </authorList>
    </citation>
    <scope>NUCLEOTIDE SEQUENCE</scope>
    <source>
        <strain evidence="2">CBS 269.34</strain>
    </source>
</reference>
<dbReference type="AlphaFoldDB" id="A0A6A6RAR7"/>
<accession>A0A6A6RAR7</accession>
<protein>
    <recommendedName>
        <fullName evidence="4">F-box domain-containing protein</fullName>
    </recommendedName>
</protein>
<dbReference type="EMBL" id="MU004183">
    <property type="protein sequence ID" value="KAF2500810.1"/>
    <property type="molecule type" value="Genomic_DNA"/>
</dbReference>
<evidence type="ECO:0008006" key="4">
    <source>
        <dbReference type="Google" id="ProtNLM"/>
    </source>
</evidence>
<dbReference type="InterPro" id="IPR036047">
    <property type="entry name" value="F-box-like_dom_sf"/>
</dbReference>